<protein>
    <recommendedName>
        <fullName evidence="4">Lipoprotein</fullName>
    </recommendedName>
</protein>
<dbReference type="EMBL" id="LGUV01000337">
    <property type="protein sequence ID" value="KOG47424.1"/>
    <property type="molecule type" value="Genomic_DNA"/>
</dbReference>
<dbReference type="OrthoDB" id="9910850at2"/>
<evidence type="ECO:0000256" key="1">
    <source>
        <dbReference type="SAM" id="SignalP"/>
    </source>
</evidence>
<organism evidence="2 3">
    <name type="scientific">Streptomyces virginiae</name>
    <name type="common">Streptomyces cinnamonensis</name>
    <dbReference type="NCBI Taxonomy" id="1961"/>
    <lineage>
        <taxon>Bacteria</taxon>
        <taxon>Bacillati</taxon>
        <taxon>Actinomycetota</taxon>
        <taxon>Actinomycetes</taxon>
        <taxon>Kitasatosporales</taxon>
        <taxon>Streptomycetaceae</taxon>
        <taxon>Streptomyces</taxon>
    </lineage>
</organism>
<feature type="chain" id="PRO_5005587204" description="Lipoprotein" evidence="1">
    <location>
        <begin position="18"/>
        <end position="130"/>
    </location>
</feature>
<reference evidence="3" key="1">
    <citation type="submission" date="2015-07" db="EMBL/GenBank/DDBJ databases">
        <authorList>
            <consortium name="Consortium for Microbial Forensics and Genomics (microFORGE)"/>
            <person name="Knight B.M."/>
            <person name="Roberts D.P."/>
            <person name="Lin D."/>
            <person name="Hari K."/>
            <person name="Fletcher J."/>
            <person name="Melcher U."/>
            <person name="Blagden T."/>
            <person name="Winegar R.A."/>
        </authorList>
    </citation>
    <scope>NUCLEOTIDE SEQUENCE [LARGE SCALE GENOMIC DNA]</scope>
    <source>
        <strain evidence="3">NRRL B-1447</strain>
    </source>
</reference>
<dbReference type="AlphaFoldDB" id="A0A0L8MAS7"/>
<evidence type="ECO:0008006" key="4">
    <source>
        <dbReference type="Google" id="ProtNLM"/>
    </source>
</evidence>
<comment type="caution">
    <text evidence="2">The sequence shown here is derived from an EMBL/GenBank/DDBJ whole genome shotgun (WGS) entry which is preliminary data.</text>
</comment>
<evidence type="ECO:0000313" key="2">
    <source>
        <dbReference type="EMBL" id="KOG47424.1"/>
    </source>
</evidence>
<accession>A0A0L8MAS7</accession>
<dbReference type="PATRIC" id="fig|1961.12.peg.5232"/>
<gene>
    <name evidence="2" type="ORF">ADK75_23290</name>
</gene>
<sequence>MVALFLALSAPVVSSCAALEDAGAGYPKAVLADRDSLARSWGKDGAEVALKADGSFESKGVDFGTQDCREGVPDPGAGTWSSIDTGQGVTRVQLKFGTGCFGSLWVGTIDGVTVLWRETSPEKHEFTSLQ</sequence>
<feature type="signal peptide" evidence="1">
    <location>
        <begin position="1"/>
        <end position="17"/>
    </location>
</feature>
<evidence type="ECO:0000313" key="3">
    <source>
        <dbReference type="Proteomes" id="UP000037084"/>
    </source>
</evidence>
<dbReference type="Proteomes" id="UP000037084">
    <property type="component" value="Unassembled WGS sequence"/>
</dbReference>
<keyword evidence="1" id="KW-0732">Signal</keyword>
<dbReference type="RefSeq" id="WP_053173580.1">
    <property type="nucleotide sequence ID" value="NZ_LGUV01000337.1"/>
</dbReference>
<proteinExistence type="predicted"/>
<name>A0A0L8MAS7_STRVG</name>